<dbReference type="GO" id="GO:0000160">
    <property type="term" value="P:phosphorelay signal transduction system"/>
    <property type="evidence" value="ECO:0007669"/>
    <property type="project" value="InterPro"/>
</dbReference>
<evidence type="ECO:0000256" key="2">
    <source>
        <dbReference type="PROSITE-ProRule" id="PRU00169"/>
    </source>
</evidence>
<dbReference type="Proteomes" id="UP000034681">
    <property type="component" value="Unassembled WGS sequence"/>
</dbReference>
<comment type="caution">
    <text evidence="4">The sequence shown here is derived from an EMBL/GenBank/DDBJ whole genome shotgun (WGS) entry which is preliminary data.</text>
</comment>
<keyword evidence="1 2" id="KW-0597">Phosphoprotein</keyword>
<dbReference type="SMART" id="SM00448">
    <property type="entry name" value="REC"/>
    <property type="match status" value="1"/>
</dbReference>
<dbReference type="SUPFAM" id="SSF52172">
    <property type="entry name" value="CheY-like"/>
    <property type="match status" value="1"/>
</dbReference>
<dbReference type="InterPro" id="IPR050595">
    <property type="entry name" value="Bact_response_regulator"/>
</dbReference>
<dbReference type="InterPro" id="IPR011006">
    <property type="entry name" value="CheY-like_superfamily"/>
</dbReference>
<reference evidence="4" key="1">
    <citation type="submission" date="2012-04" db="EMBL/GenBank/DDBJ databases">
        <authorList>
            <person name="Borisov I.G."/>
            <person name="Ivanikova N.V."/>
            <person name="Pinevich A.V."/>
        </authorList>
    </citation>
    <scope>NUCLEOTIDE SEQUENCE [LARGE SCALE GENOMIC DNA]</scope>
    <source>
        <strain evidence="4">CALU 1027</strain>
    </source>
</reference>
<feature type="modified residue" description="4-aspartylphosphate" evidence="2">
    <location>
        <position position="325"/>
    </location>
</feature>
<protein>
    <submittedName>
        <fullName evidence="4">Chemotaxis protein CheY</fullName>
    </submittedName>
</protein>
<name>A0A0M2PTK0_PROHO</name>
<gene>
    <name evidence="4" type="ORF">PROH_18835</name>
</gene>
<dbReference type="PROSITE" id="PS50110">
    <property type="entry name" value="RESPONSE_REGULATORY"/>
    <property type="match status" value="1"/>
</dbReference>
<accession>A0A0M2PTK0</accession>
<dbReference type="PANTHER" id="PTHR44591">
    <property type="entry name" value="STRESS RESPONSE REGULATOR PROTEIN 1"/>
    <property type="match status" value="1"/>
</dbReference>
<evidence type="ECO:0000259" key="3">
    <source>
        <dbReference type="PROSITE" id="PS50110"/>
    </source>
</evidence>
<dbReference type="Pfam" id="PF14332">
    <property type="entry name" value="DUF4388"/>
    <property type="match status" value="1"/>
</dbReference>
<dbReference type="OrthoDB" id="525404at2"/>
<proteinExistence type="predicted"/>
<dbReference type="PANTHER" id="PTHR44591:SF3">
    <property type="entry name" value="RESPONSE REGULATORY DOMAIN-CONTAINING PROTEIN"/>
    <property type="match status" value="1"/>
</dbReference>
<dbReference type="InterPro" id="IPR025497">
    <property type="entry name" value="PatA-like_N"/>
</dbReference>
<dbReference type="eggNOG" id="COG3706">
    <property type="taxonomic scope" value="Bacteria"/>
</dbReference>
<dbReference type="Pfam" id="PF00072">
    <property type="entry name" value="Response_reg"/>
    <property type="match status" value="1"/>
</dbReference>
<dbReference type="Gene3D" id="3.40.50.2300">
    <property type="match status" value="1"/>
</dbReference>
<dbReference type="InterPro" id="IPR001789">
    <property type="entry name" value="Sig_transdc_resp-reg_receiver"/>
</dbReference>
<dbReference type="InterPro" id="IPR024186">
    <property type="entry name" value="Sig_transdc_resp-reg_PatA"/>
</dbReference>
<evidence type="ECO:0000313" key="4">
    <source>
        <dbReference type="EMBL" id="KKI98477.1"/>
    </source>
</evidence>
<sequence>MQGHLHEIDVRSILQLVEIGQRTGELFVEAFGNTASSSGWSDRNTKVSTSTPHHSWFVFFLNGQIIHATHLESGIKRLQDYLQRYHLAVDGDFLSQSALASVHAPEYGYLWALLENGLLTPAQGRSIIRSLTYETLFDLLSLHQGTFVFEMGSPLAPQLTTLEISPMILTIMKQIQEWKQFHPLIQSPDQRLAEGNLSALPGQVPSETLKVLEKWADGSHSLRRIARYFNSDILTLTRTLYPAVKAGVFHVLPPDTSFSLSPVPTLIPVEDDRPPRIVCIDDSAPLRKTVESQLNYWGYEVTSLGNPLKALSLLFELKPDLILCDIAMPTLNGYELCGMLRQSTAFRQIPIVMLTGKEGFTDRMLARMVGATDYLTKPFGPQELMMLVEKYVGPGHADRCEPDTLLRADLKEQLGN</sequence>
<dbReference type="STRING" id="317619.GCA_000332315_02765"/>
<dbReference type="RefSeq" id="WP_017713067.1">
    <property type="nucleotide sequence ID" value="NZ_KB235938.1"/>
</dbReference>
<dbReference type="AlphaFoldDB" id="A0A0M2PTK0"/>
<keyword evidence="5" id="KW-1185">Reference proteome</keyword>
<feature type="domain" description="Response regulatory" evidence="3">
    <location>
        <begin position="276"/>
        <end position="392"/>
    </location>
</feature>
<organism evidence="4 5">
    <name type="scientific">Prochlorothrix hollandica PCC 9006 = CALU 1027</name>
    <dbReference type="NCBI Taxonomy" id="317619"/>
    <lineage>
        <taxon>Bacteria</taxon>
        <taxon>Bacillati</taxon>
        <taxon>Cyanobacteriota</taxon>
        <taxon>Cyanophyceae</taxon>
        <taxon>Prochlorotrichales</taxon>
        <taxon>Prochlorotrichaceae</taxon>
        <taxon>Prochlorothrix</taxon>
    </lineage>
</organism>
<dbReference type="EMBL" id="AJTX02000008">
    <property type="protein sequence ID" value="KKI98477.1"/>
    <property type="molecule type" value="Genomic_DNA"/>
</dbReference>
<evidence type="ECO:0000313" key="5">
    <source>
        <dbReference type="Proteomes" id="UP000034681"/>
    </source>
</evidence>
<evidence type="ECO:0000256" key="1">
    <source>
        <dbReference type="ARBA" id="ARBA00022553"/>
    </source>
</evidence>
<dbReference type="PIRSF" id="PIRSF005897">
    <property type="entry name" value="RR_PatA"/>
    <property type="match status" value="1"/>
</dbReference>